<keyword evidence="8" id="KW-0969">Cilium</keyword>
<protein>
    <recommendedName>
        <fullName evidence="7">Flagellar protein FliT</fullName>
    </recommendedName>
</protein>
<keyword evidence="3" id="KW-1005">Bacterial flagellum biogenesis</keyword>
<accession>A0ABW0YIZ0</accession>
<comment type="subcellular location">
    <subcellularLocation>
        <location evidence="1">Cytoplasm</location>
        <location evidence="1">Cytosol</location>
    </subcellularLocation>
</comment>
<evidence type="ECO:0000256" key="4">
    <source>
        <dbReference type="ARBA" id="ARBA00023186"/>
    </source>
</evidence>
<evidence type="ECO:0000256" key="7">
    <source>
        <dbReference type="ARBA" id="ARBA00093797"/>
    </source>
</evidence>
<evidence type="ECO:0000256" key="2">
    <source>
        <dbReference type="ARBA" id="ARBA00022490"/>
    </source>
</evidence>
<gene>
    <name evidence="8" type="ORF">ACFPU1_00920</name>
</gene>
<dbReference type="Pfam" id="PF05400">
    <property type="entry name" value="FliT"/>
    <property type="match status" value="1"/>
</dbReference>
<evidence type="ECO:0000256" key="1">
    <source>
        <dbReference type="ARBA" id="ARBA00004514"/>
    </source>
</evidence>
<sequence length="121" mass="14178">MSKIKSLFLATKTLAHHLSRELPKGLDERDEYIIAVEDYLQSRDRLLKEILQEKPSFSETDRKLGMEVLRMNEKIEEQMEKIQSVISADIRALKKKRKTGQRYENPYEGTTVDGVFFDSKK</sequence>
<evidence type="ECO:0000256" key="3">
    <source>
        <dbReference type="ARBA" id="ARBA00022795"/>
    </source>
</evidence>
<dbReference type="RefSeq" id="WP_385937405.1">
    <property type="nucleotide sequence ID" value="NZ_JBHSOZ010000002.1"/>
</dbReference>
<comment type="function">
    <text evidence="5">May act as an export chaperone for the filament capping protein FliD.</text>
</comment>
<evidence type="ECO:0000313" key="8">
    <source>
        <dbReference type="EMBL" id="MFC5711335.1"/>
    </source>
</evidence>
<reference evidence="9" key="1">
    <citation type="journal article" date="2019" name="Int. J. Syst. Evol. Microbiol.">
        <title>The Global Catalogue of Microorganisms (GCM) 10K type strain sequencing project: providing services to taxonomists for standard genome sequencing and annotation.</title>
        <authorList>
            <consortium name="The Broad Institute Genomics Platform"/>
            <consortium name="The Broad Institute Genome Sequencing Center for Infectious Disease"/>
            <person name="Wu L."/>
            <person name="Ma J."/>
        </authorList>
    </citation>
    <scope>NUCLEOTIDE SEQUENCE [LARGE SCALE GENOMIC DNA]</scope>
    <source>
        <strain evidence="9">CECT 7184</strain>
    </source>
</reference>
<keyword evidence="8" id="KW-0282">Flagellum</keyword>
<keyword evidence="2" id="KW-0963">Cytoplasm</keyword>
<keyword evidence="8" id="KW-0966">Cell projection</keyword>
<comment type="similarity">
    <text evidence="6">Belongs to the bacillales FliT family.</text>
</comment>
<evidence type="ECO:0000256" key="5">
    <source>
        <dbReference type="ARBA" id="ARBA00093765"/>
    </source>
</evidence>
<dbReference type="InterPro" id="IPR008622">
    <property type="entry name" value="FliT"/>
</dbReference>
<dbReference type="EMBL" id="JBHSOZ010000002">
    <property type="protein sequence ID" value="MFC5711335.1"/>
    <property type="molecule type" value="Genomic_DNA"/>
</dbReference>
<name>A0ABW0YIZ0_9BACI</name>
<keyword evidence="4" id="KW-0143">Chaperone</keyword>
<comment type="caution">
    <text evidence="8">The sequence shown here is derived from an EMBL/GenBank/DDBJ whole genome shotgun (WGS) entry which is preliminary data.</text>
</comment>
<dbReference type="Proteomes" id="UP001596142">
    <property type="component" value="Unassembled WGS sequence"/>
</dbReference>
<keyword evidence="9" id="KW-1185">Reference proteome</keyword>
<evidence type="ECO:0000256" key="6">
    <source>
        <dbReference type="ARBA" id="ARBA00093785"/>
    </source>
</evidence>
<evidence type="ECO:0000313" key="9">
    <source>
        <dbReference type="Proteomes" id="UP001596142"/>
    </source>
</evidence>
<proteinExistence type="inferred from homology"/>
<organism evidence="8 9">
    <name type="scientific">Thalassorhabdus alkalitolerans</name>
    <dbReference type="NCBI Taxonomy" id="2282697"/>
    <lineage>
        <taxon>Bacteria</taxon>
        <taxon>Bacillati</taxon>
        <taxon>Bacillota</taxon>
        <taxon>Bacilli</taxon>
        <taxon>Bacillales</taxon>
        <taxon>Bacillaceae</taxon>
        <taxon>Thalassorhabdus</taxon>
    </lineage>
</organism>